<dbReference type="Gramene" id="TKW02918">
    <property type="protein sequence ID" value="TKW02918"/>
    <property type="gene ID" value="SEVIR_7G030900v2"/>
</dbReference>
<keyword evidence="9" id="KW-1185">Reference proteome</keyword>
<keyword evidence="4" id="KW-0175">Coiled coil</keyword>
<evidence type="ECO:0000313" key="9">
    <source>
        <dbReference type="Proteomes" id="UP000298652"/>
    </source>
</evidence>
<feature type="region of interest" description="Disordered" evidence="5">
    <location>
        <begin position="614"/>
        <end position="663"/>
    </location>
</feature>
<dbReference type="Pfam" id="PF26133">
    <property type="entry name" value="DUF8039"/>
    <property type="match status" value="1"/>
</dbReference>
<dbReference type="SUPFAM" id="SSF54001">
    <property type="entry name" value="Cysteine proteinases"/>
    <property type="match status" value="1"/>
</dbReference>
<proteinExistence type="inferred from homology"/>
<evidence type="ECO:0000256" key="1">
    <source>
        <dbReference type="ARBA" id="ARBA00005234"/>
    </source>
</evidence>
<dbReference type="InterPro" id="IPR003653">
    <property type="entry name" value="Peptidase_C48_C"/>
</dbReference>
<dbReference type="PANTHER" id="PTHR33018:SF34">
    <property type="entry name" value="OS02G0472350 PROTEIN"/>
    <property type="match status" value="1"/>
</dbReference>
<dbReference type="InterPro" id="IPR038765">
    <property type="entry name" value="Papain-like_cys_pep_sf"/>
</dbReference>
<dbReference type="InterPro" id="IPR058352">
    <property type="entry name" value="DUF8039"/>
</dbReference>
<dbReference type="GO" id="GO:0008234">
    <property type="term" value="F:cysteine-type peptidase activity"/>
    <property type="evidence" value="ECO:0007669"/>
    <property type="project" value="InterPro"/>
</dbReference>
<reference evidence="8" key="1">
    <citation type="submission" date="2019-03" db="EMBL/GenBank/DDBJ databases">
        <title>WGS assembly of Setaria viridis.</title>
        <authorList>
            <person name="Huang P."/>
            <person name="Jenkins J."/>
            <person name="Grimwood J."/>
            <person name="Barry K."/>
            <person name="Healey A."/>
            <person name="Mamidi S."/>
            <person name="Sreedasyam A."/>
            <person name="Shu S."/>
            <person name="Feldman M."/>
            <person name="Wu J."/>
            <person name="Yu Y."/>
            <person name="Chen C."/>
            <person name="Johnson J."/>
            <person name="Rokhsar D."/>
            <person name="Baxter I."/>
            <person name="Schmutz J."/>
            <person name="Brutnell T."/>
            <person name="Kellogg E."/>
        </authorList>
    </citation>
    <scope>NUCLEOTIDE SEQUENCE [LARGE SCALE GENOMIC DNA]</scope>
</reference>
<protein>
    <recommendedName>
        <fullName evidence="10">Ubiquitin-like protease family profile domain-containing protein</fullName>
    </recommendedName>
</protein>
<evidence type="ECO:0000256" key="2">
    <source>
        <dbReference type="ARBA" id="ARBA00022670"/>
    </source>
</evidence>
<dbReference type="PANTHER" id="PTHR33018">
    <property type="entry name" value="OS10G0338966 PROTEIN-RELATED"/>
    <property type="match status" value="1"/>
</dbReference>
<evidence type="ECO:0000256" key="4">
    <source>
        <dbReference type="SAM" id="Coils"/>
    </source>
</evidence>
<comment type="similarity">
    <text evidence="1">Belongs to the peptidase C48 family.</text>
</comment>
<evidence type="ECO:0000256" key="5">
    <source>
        <dbReference type="SAM" id="MobiDB-lite"/>
    </source>
</evidence>
<feature type="domain" description="Ubiquitin-like protease family profile" evidence="6">
    <location>
        <begin position="909"/>
        <end position="956"/>
    </location>
</feature>
<keyword evidence="2" id="KW-0645">Protease</keyword>
<feature type="region of interest" description="Disordered" evidence="5">
    <location>
        <begin position="415"/>
        <end position="436"/>
    </location>
</feature>
<dbReference type="Gene3D" id="3.40.395.10">
    <property type="entry name" value="Adenoviral Proteinase, Chain A"/>
    <property type="match status" value="1"/>
</dbReference>
<dbReference type="EMBL" id="CM016558">
    <property type="protein sequence ID" value="TKW02918.1"/>
    <property type="molecule type" value="Genomic_DNA"/>
</dbReference>
<organism evidence="8 9">
    <name type="scientific">Setaria viridis</name>
    <name type="common">Green bristlegrass</name>
    <name type="synonym">Setaria italica subsp. viridis</name>
    <dbReference type="NCBI Taxonomy" id="4556"/>
    <lineage>
        <taxon>Eukaryota</taxon>
        <taxon>Viridiplantae</taxon>
        <taxon>Streptophyta</taxon>
        <taxon>Embryophyta</taxon>
        <taxon>Tracheophyta</taxon>
        <taxon>Spermatophyta</taxon>
        <taxon>Magnoliopsida</taxon>
        <taxon>Liliopsida</taxon>
        <taxon>Poales</taxon>
        <taxon>Poaceae</taxon>
        <taxon>PACMAD clade</taxon>
        <taxon>Panicoideae</taxon>
        <taxon>Panicodae</taxon>
        <taxon>Paniceae</taxon>
        <taxon>Cenchrinae</taxon>
        <taxon>Setaria</taxon>
    </lineage>
</organism>
<evidence type="ECO:0000313" key="8">
    <source>
        <dbReference type="EMBL" id="TKW02918.1"/>
    </source>
</evidence>
<dbReference type="GO" id="GO:0006508">
    <property type="term" value="P:proteolysis"/>
    <property type="evidence" value="ECO:0007669"/>
    <property type="project" value="UniProtKB-KW"/>
</dbReference>
<feature type="compositionally biased region" description="Polar residues" evidence="5">
    <location>
        <begin position="614"/>
        <end position="627"/>
    </location>
</feature>
<feature type="compositionally biased region" description="Basic and acidic residues" evidence="5">
    <location>
        <begin position="426"/>
        <end position="436"/>
    </location>
</feature>
<gene>
    <name evidence="8" type="ORF">SEVIR_7G030900v2</name>
</gene>
<dbReference type="AlphaFoldDB" id="A0A4U6TK89"/>
<evidence type="ECO:0000259" key="6">
    <source>
        <dbReference type="Pfam" id="PF02902"/>
    </source>
</evidence>
<evidence type="ECO:0000256" key="3">
    <source>
        <dbReference type="ARBA" id="ARBA00022801"/>
    </source>
</evidence>
<sequence length="1052" mass="120500">MTVLKKYVRNRARPEGSIAKGYGTEEVIEFCVDFIDDLSSIGVPVSRHEGRLKGNITPGRRARMDINEDTFHKAHFMVMQQSSLVAPYMEEHKAIVRSSNQGKTEDISIKPIRKGANKSDDQPKRHIVLPGKRKIVGVEDKTDILEDYDQFDDLPPFSVEVDPSILLAKEVAPYLRRDHNQGTFNKRKKWKLEGRIIITKINEDGESIVPHNAKTKLVNQIEFLVRDNILVSFQNWKSHEIGESVASTSMVPISVVLEREKEMIWEHIKENFTFEGVDEAKVKDWNFRKGAIVFQMYKKNLNKDYIKKGLTPDFTKHPNSSSRKRVLWQLKPTPTMLRRRNTFNILGQETLKWSEQAKNWYYAHGSTLNPYDASFVFDQELREAATRLVELIKATIEGSFVLDQEKDELTMALGTPEHPGRCRGKGHIDSYRSRQRSKAEHAQQLRELQEHVAIIEARMEEAIDQCVALALSKQASEQAAAASGANVDVSPSWCRSNVASMEAPAGGSSDIFKDTQCHSMDDITGRAPCEFVTLVKNKLIVVAYGVAEQPTQGQTIHGVEIPDRGYAKVGVDRVVDGWDDLELEIPGGDGKKNLGEAIHGWIIWPKRYIRITQPNPSTLGSSPQGSRAKSPMPSARAPSPLLERDPSMSPTATQRKTPLVPPTAAMKKQNNLKEMQPEPKKLCDMTDVELHAVVYAQFKAYFAPKPPVKKDPPLDKVKLRAFIRSMKKKLETQSNQLIAPLQVLSEFDQNLLQFVKDTNLTPAQLQGENHIPKHPGSAKWKNELGKPLVWLQLVDRLPTKIYKLHQSYMEALANGLLMLEVWIGDQHYFHGEDIINVPLEELYYLYNQDALDKSLISFWVLMEIQTCRRKGYYDIGFMDPNIINESTLRDISNQTLKNIYKFLGSQHYKKYILLPYYFNFHWLLLVIIVDRSKVYVMDSLRKPRDQYKNLIDIMNKAWARFRRHHTCEFKEELDFKPKFPICVEFPHLNLGNNLGGYYICEFIHGFMRDMKEALLETEKIRAIQEQFSGFLLDEVVNPAGEFHNDGSNLHHR</sequence>
<name>A0A4U6TK89_SETVI</name>
<feature type="domain" description="DUF8039" evidence="7">
    <location>
        <begin position="518"/>
        <end position="611"/>
    </location>
</feature>
<dbReference type="Proteomes" id="UP000298652">
    <property type="component" value="Chromosome 7"/>
</dbReference>
<dbReference type="Pfam" id="PF02902">
    <property type="entry name" value="Peptidase_C48"/>
    <property type="match status" value="1"/>
</dbReference>
<accession>A0A4U6TK89</accession>
<keyword evidence="3" id="KW-0378">Hydrolase</keyword>
<evidence type="ECO:0000259" key="7">
    <source>
        <dbReference type="Pfam" id="PF26133"/>
    </source>
</evidence>
<feature type="coiled-coil region" evidence="4">
    <location>
        <begin position="438"/>
        <end position="465"/>
    </location>
</feature>
<evidence type="ECO:0008006" key="10">
    <source>
        <dbReference type="Google" id="ProtNLM"/>
    </source>
</evidence>